<evidence type="ECO:0000256" key="7">
    <source>
        <dbReference type="HAMAP-Rule" id="MF_00258"/>
    </source>
</evidence>
<evidence type="ECO:0000313" key="9">
    <source>
        <dbReference type="Proteomes" id="UP000789359"/>
    </source>
</evidence>
<gene>
    <name evidence="8" type="primary">yrpC</name>
    <name evidence="7" type="synonym">murI</name>
    <name evidence="8" type="ORF">LMG8286_00710</name>
</gene>
<name>A0ABM8Q2N6_9BACT</name>
<organism evidence="8 9">
    <name type="scientific">Campylobacter suis</name>
    <dbReference type="NCBI Taxonomy" id="2790657"/>
    <lineage>
        <taxon>Bacteria</taxon>
        <taxon>Pseudomonadati</taxon>
        <taxon>Campylobacterota</taxon>
        <taxon>Epsilonproteobacteria</taxon>
        <taxon>Campylobacterales</taxon>
        <taxon>Campylobacteraceae</taxon>
        <taxon>Campylobacter</taxon>
    </lineage>
</organism>
<dbReference type="HAMAP" id="MF_00258">
    <property type="entry name" value="Glu_racemase"/>
    <property type="match status" value="1"/>
</dbReference>
<evidence type="ECO:0000256" key="1">
    <source>
        <dbReference type="ARBA" id="ARBA00001602"/>
    </source>
</evidence>
<feature type="binding site" evidence="7">
    <location>
        <begin position="71"/>
        <end position="72"/>
    </location>
    <ligand>
        <name>substrate</name>
    </ligand>
</feature>
<comment type="pathway">
    <text evidence="7">Cell wall biogenesis; peptidoglycan biosynthesis.</text>
</comment>
<dbReference type="EC" id="5.1.1.3" evidence="2 7"/>
<feature type="active site" description="Proton donor/acceptor" evidence="7">
    <location>
        <position position="70"/>
    </location>
</feature>
<dbReference type="InterPro" id="IPR004391">
    <property type="entry name" value="Glu_race"/>
</dbReference>
<keyword evidence="6 7" id="KW-0961">Cell wall biogenesis/degradation</keyword>
<dbReference type="PROSITE" id="PS00923">
    <property type="entry name" value="ASP_GLU_RACEMASE_1"/>
    <property type="match status" value="1"/>
</dbReference>
<dbReference type="EMBL" id="CAJHOE010000001">
    <property type="protein sequence ID" value="CAD7287079.1"/>
    <property type="molecule type" value="Genomic_DNA"/>
</dbReference>
<keyword evidence="5 7" id="KW-0413">Isomerase</keyword>
<dbReference type="Pfam" id="PF01177">
    <property type="entry name" value="Asp_Glu_race"/>
    <property type="match status" value="1"/>
</dbReference>
<dbReference type="RefSeq" id="WP_230056479.1">
    <property type="nucleotide sequence ID" value="NZ_CAJHOE010000001.1"/>
</dbReference>
<evidence type="ECO:0000256" key="2">
    <source>
        <dbReference type="ARBA" id="ARBA00013090"/>
    </source>
</evidence>
<keyword evidence="9" id="KW-1185">Reference proteome</keyword>
<evidence type="ECO:0000256" key="6">
    <source>
        <dbReference type="ARBA" id="ARBA00023316"/>
    </source>
</evidence>
<dbReference type="InterPro" id="IPR018187">
    <property type="entry name" value="Asp/Glu_racemase_AS_1"/>
</dbReference>
<dbReference type="Proteomes" id="UP000789359">
    <property type="component" value="Unassembled WGS sequence"/>
</dbReference>
<keyword evidence="4 7" id="KW-0573">Peptidoglycan synthesis</keyword>
<sequence length="259" mass="28860">MKIGFFDSGIGGLSVMNEAIRQLSGNEFLFFADKKNVPYGTKTKDEVINFSIEAVSFLIDLGAKAVVVACNTATSAAIVELRAKFSVPIIGMEPAVKRAVSLKDGKKTLVIATPITIAGQKLHELLVRTNASEVADLLALPRLVEFAESYEFESRRVREYLKSELAKFDLSEYGSLVLGCTHFNYFKDTLREILAPQTKILDGIDGTIKRLKSESGAVSLADKSSKVEYFYSKQKVNQRKELDRLAMYLKRLDVMREIE</sequence>
<comment type="caution">
    <text evidence="8">The sequence shown here is derived from an EMBL/GenBank/DDBJ whole genome shotgun (WGS) entry which is preliminary data.</text>
</comment>
<proteinExistence type="inferred from homology"/>
<dbReference type="InterPro" id="IPR001920">
    <property type="entry name" value="Asp/Glu_race"/>
</dbReference>
<evidence type="ECO:0000256" key="3">
    <source>
        <dbReference type="ARBA" id="ARBA00022960"/>
    </source>
</evidence>
<evidence type="ECO:0000313" key="8">
    <source>
        <dbReference type="EMBL" id="CAD7287079.1"/>
    </source>
</evidence>
<protein>
    <recommendedName>
        <fullName evidence="2 7">Glutamate racemase</fullName>
        <ecNumber evidence="2 7">5.1.1.3</ecNumber>
    </recommendedName>
</protein>
<feature type="binding site" evidence="7">
    <location>
        <begin position="181"/>
        <end position="182"/>
    </location>
    <ligand>
        <name>substrate</name>
    </ligand>
</feature>
<comment type="function">
    <text evidence="7">Provides the (R)-glutamate required for cell wall biosynthesis.</text>
</comment>
<comment type="catalytic activity">
    <reaction evidence="1 7">
        <text>L-glutamate = D-glutamate</text>
        <dbReference type="Rhea" id="RHEA:12813"/>
        <dbReference type="ChEBI" id="CHEBI:29985"/>
        <dbReference type="ChEBI" id="CHEBI:29986"/>
        <dbReference type="EC" id="5.1.1.3"/>
    </reaction>
</comment>
<dbReference type="PANTHER" id="PTHR21198:SF3">
    <property type="entry name" value="GLUTAMATE RACEMASE"/>
    <property type="match status" value="1"/>
</dbReference>
<feature type="binding site" evidence="7">
    <location>
        <begin position="7"/>
        <end position="8"/>
    </location>
    <ligand>
        <name>substrate</name>
    </ligand>
</feature>
<dbReference type="GO" id="GO:0008881">
    <property type="term" value="F:glutamate racemase activity"/>
    <property type="evidence" value="ECO:0007669"/>
    <property type="project" value="UniProtKB-EC"/>
</dbReference>
<dbReference type="NCBIfam" id="TIGR00067">
    <property type="entry name" value="glut_race"/>
    <property type="match status" value="1"/>
</dbReference>
<evidence type="ECO:0000256" key="4">
    <source>
        <dbReference type="ARBA" id="ARBA00022984"/>
    </source>
</evidence>
<feature type="active site" description="Proton donor/acceptor" evidence="7">
    <location>
        <position position="180"/>
    </location>
</feature>
<dbReference type="PANTHER" id="PTHR21198">
    <property type="entry name" value="GLUTAMATE RACEMASE"/>
    <property type="match status" value="1"/>
</dbReference>
<keyword evidence="3 7" id="KW-0133">Cell shape</keyword>
<accession>A0ABM8Q2N6</accession>
<dbReference type="Gene3D" id="3.40.50.1860">
    <property type="match status" value="2"/>
</dbReference>
<dbReference type="InterPro" id="IPR015942">
    <property type="entry name" value="Asp/Glu/hydantoin_racemase"/>
</dbReference>
<dbReference type="SUPFAM" id="SSF53681">
    <property type="entry name" value="Aspartate/glutamate racemase"/>
    <property type="match status" value="2"/>
</dbReference>
<reference evidence="8 9" key="1">
    <citation type="submission" date="2020-11" db="EMBL/GenBank/DDBJ databases">
        <authorList>
            <person name="Peeters C."/>
        </authorList>
    </citation>
    <scope>NUCLEOTIDE SEQUENCE [LARGE SCALE GENOMIC DNA]</scope>
    <source>
        <strain evidence="8 9">LMG 8286</strain>
    </source>
</reference>
<feature type="binding site" evidence="7">
    <location>
        <begin position="39"/>
        <end position="40"/>
    </location>
    <ligand>
        <name>substrate</name>
    </ligand>
</feature>
<comment type="similarity">
    <text evidence="7">Belongs to the aspartate/glutamate racemases family.</text>
</comment>
<evidence type="ECO:0000256" key="5">
    <source>
        <dbReference type="ARBA" id="ARBA00023235"/>
    </source>
</evidence>